<dbReference type="Proteomes" id="UP001292094">
    <property type="component" value="Unassembled WGS sequence"/>
</dbReference>
<comment type="caution">
    <text evidence="2">The sequence shown here is derived from an EMBL/GenBank/DDBJ whole genome shotgun (WGS) entry which is preliminary data.</text>
</comment>
<accession>A0AAE1UIS9</accession>
<dbReference type="EMBL" id="JAWZYT010000290">
    <property type="protein sequence ID" value="KAK4325262.1"/>
    <property type="molecule type" value="Genomic_DNA"/>
</dbReference>
<feature type="compositionally biased region" description="Acidic residues" evidence="1">
    <location>
        <begin position="22"/>
        <end position="34"/>
    </location>
</feature>
<reference evidence="2" key="1">
    <citation type="submission" date="2023-11" db="EMBL/GenBank/DDBJ databases">
        <title>Genome assemblies of two species of porcelain crab, Petrolisthes cinctipes and Petrolisthes manimaculis (Anomura: Porcellanidae).</title>
        <authorList>
            <person name="Angst P."/>
        </authorList>
    </citation>
    <scope>NUCLEOTIDE SEQUENCE</scope>
    <source>
        <strain evidence="2">PB745_02</strain>
        <tissue evidence="2">Gill</tissue>
    </source>
</reference>
<gene>
    <name evidence="2" type="ORF">Pmani_004125</name>
</gene>
<sequence>MEGGGQDEERDGGVQVKKKKEEEEEEEEEKEEEQVVEEKQVVVVVVVVVRQPTIQLQHAQSPTPPSVPIVSLPQREGFTNVIALRYNGWLARLSEVSSHPPPE</sequence>
<dbReference type="AlphaFoldDB" id="A0AAE1UIS9"/>
<feature type="compositionally biased region" description="Acidic residues" evidence="1">
    <location>
        <begin position="1"/>
        <end position="10"/>
    </location>
</feature>
<proteinExistence type="predicted"/>
<keyword evidence="3" id="KW-1185">Reference proteome</keyword>
<evidence type="ECO:0000256" key="1">
    <source>
        <dbReference type="SAM" id="MobiDB-lite"/>
    </source>
</evidence>
<name>A0AAE1UIS9_9EUCA</name>
<protein>
    <submittedName>
        <fullName evidence="2">Uncharacterized protein</fullName>
    </submittedName>
</protein>
<evidence type="ECO:0000313" key="2">
    <source>
        <dbReference type="EMBL" id="KAK4325262.1"/>
    </source>
</evidence>
<evidence type="ECO:0000313" key="3">
    <source>
        <dbReference type="Proteomes" id="UP001292094"/>
    </source>
</evidence>
<organism evidence="2 3">
    <name type="scientific">Petrolisthes manimaculis</name>
    <dbReference type="NCBI Taxonomy" id="1843537"/>
    <lineage>
        <taxon>Eukaryota</taxon>
        <taxon>Metazoa</taxon>
        <taxon>Ecdysozoa</taxon>
        <taxon>Arthropoda</taxon>
        <taxon>Crustacea</taxon>
        <taxon>Multicrustacea</taxon>
        <taxon>Malacostraca</taxon>
        <taxon>Eumalacostraca</taxon>
        <taxon>Eucarida</taxon>
        <taxon>Decapoda</taxon>
        <taxon>Pleocyemata</taxon>
        <taxon>Anomura</taxon>
        <taxon>Galatheoidea</taxon>
        <taxon>Porcellanidae</taxon>
        <taxon>Petrolisthes</taxon>
    </lineage>
</organism>
<feature type="region of interest" description="Disordered" evidence="1">
    <location>
        <begin position="1"/>
        <end position="34"/>
    </location>
</feature>